<keyword evidence="2" id="KW-1185">Reference proteome</keyword>
<evidence type="ECO:0000313" key="1">
    <source>
        <dbReference type="EMBL" id="KAJ2971521.1"/>
    </source>
</evidence>
<proteinExistence type="predicted"/>
<protein>
    <submittedName>
        <fullName evidence="1">Uncharacterized protein</fullName>
    </submittedName>
</protein>
<comment type="caution">
    <text evidence="1">The sequence shown here is derived from an EMBL/GenBank/DDBJ whole genome shotgun (WGS) entry which is preliminary data.</text>
</comment>
<dbReference type="Proteomes" id="UP001143910">
    <property type="component" value="Unassembled WGS sequence"/>
</dbReference>
<dbReference type="EMBL" id="JANJQO010001327">
    <property type="protein sequence ID" value="KAJ2971521.1"/>
    <property type="molecule type" value="Genomic_DNA"/>
</dbReference>
<gene>
    <name evidence="1" type="ORF">NQ176_g7646</name>
</gene>
<sequence>MRAVAVAAVGAALLGHATLGENIKLRDAFPEANRYMRANEIASDAQDGFRSLFNVTALVRSLTSPSPEVFQTTTTPKAGLEEHERHDKCVQSQNNAGAGSHNLMTAALRPILAAFNVLAVAQRQMRSYLVEEIQSPIVKQSADVQIQILSRTPAINQQLEPPRLLIALTLSVMTAMYGWKMGSYSGLKCCTLLLFLVYFRLRCMHNTRS</sequence>
<organism evidence="1 2">
    <name type="scientific">Zarea fungicola</name>
    <dbReference type="NCBI Taxonomy" id="93591"/>
    <lineage>
        <taxon>Eukaryota</taxon>
        <taxon>Fungi</taxon>
        <taxon>Dikarya</taxon>
        <taxon>Ascomycota</taxon>
        <taxon>Pezizomycotina</taxon>
        <taxon>Sordariomycetes</taxon>
        <taxon>Hypocreomycetidae</taxon>
        <taxon>Hypocreales</taxon>
        <taxon>Cordycipitaceae</taxon>
        <taxon>Zarea</taxon>
    </lineage>
</organism>
<reference evidence="1" key="1">
    <citation type="submission" date="2022-08" db="EMBL/GenBank/DDBJ databases">
        <title>Genome Sequence of Lecanicillium fungicola.</title>
        <authorList>
            <person name="Buettner E."/>
        </authorList>
    </citation>
    <scope>NUCLEOTIDE SEQUENCE</scope>
    <source>
        <strain evidence="1">Babe33</strain>
    </source>
</reference>
<accession>A0ACC1MY39</accession>
<evidence type="ECO:0000313" key="2">
    <source>
        <dbReference type="Proteomes" id="UP001143910"/>
    </source>
</evidence>
<name>A0ACC1MY39_9HYPO</name>